<feature type="region of interest" description="Disordered" evidence="1">
    <location>
        <begin position="1087"/>
        <end position="1114"/>
    </location>
</feature>
<dbReference type="InterPro" id="IPR007110">
    <property type="entry name" value="Ig-like_dom"/>
</dbReference>
<name>A0AAE0FP09_9CHLO</name>
<dbReference type="EMBL" id="LGRX02015510">
    <property type="protein sequence ID" value="KAK3263366.1"/>
    <property type="molecule type" value="Genomic_DNA"/>
</dbReference>
<dbReference type="Gene3D" id="2.60.40.10">
    <property type="entry name" value="Immunoglobulins"/>
    <property type="match status" value="1"/>
</dbReference>
<feature type="domain" description="Ig-like" evidence="2">
    <location>
        <begin position="557"/>
        <end position="606"/>
    </location>
</feature>
<organism evidence="3 4">
    <name type="scientific">Cymbomonas tetramitiformis</name>
    <dbReference type="NCBI Taxonomy" id="36881"/>
    <lineage>
        <taxon>Eukaryota</taxon>
        <taxon>Viridiplantae</taxon>
        <taxon>Chlorophyta</taxon>
        <taxon>Pyramimonadophyceae</taxon>
        <taxon>Pyramimonadales</taxon>
        <taxon>Pyramimonadaceae</taxon>
        <taxon>Cymbomonas</taxon>
    </lineage>
</organism>
<evidence type="ECO:0000259" key="2">
    <source>
        <dbReference type="PROSITE" id="PS50835"/>
    </source>
</evidence>
<dbReference type="AlphaFoldDB" id="A0AAE0FP09"/>
<accession>A0AAE0FP09</accession>
<keyword evidence="4" id="KW-1185">Reference proteome</keyword>
<dbReference type="PROSITE" id="PS50835">
    <property type="entry name" value="IG_LIKE"/>
    <property type="match status" value="1"/>
</dbReference>
<dbReference type="CDD" id="cd00096">
    <property type="entry name" value="Ig"/>
    <property type="match status" value="1"/>
</dbReference>
<feature type="region of interest" description="Disordered" evidence="1">
    <location>
        <begin position="1"/>
        <end position="29"/>
    </location>
</feature>
<evidence type="ECO:0000256" key="1">
    <source>
        <dbReference type="SAM" id="MobiDB-lite"/>
    </source>
</evidence>
<reference evidence="3 4" key="1">
    <citation type="journal article" date="2015" name="Genome Biol. Evol.">
        <title>Comparative Genomics of a Bacterivorous Green Alga Reveals Evolutionary Causalities and Consequences of Phago-Mixotrophic Mode of Nutrition.</title>
        <authorList>
            <person name="Burns J.A."/>
            <person name="Paasch A."/>
            <person name="Narechania A."/>
            <person name="Kim E."/>
        </authorList>
    </citation>
    <scope>NUCLEOTIDE SEQUENCE [LARGE SCALE GENOMIC DNA]</scope>
    <source>
        <strain evidence="3 4">PLY_AMNH</strain>
    </source>
</reference>
<gene>
    <name evidence="3" type="ORF">CYMTET_27823</name>
</gene>
<evidence type="ECO:0000313" key="4">
    <source>
        <dbReference type="Proteomes" id="UP001190700"/>
    </source>
</evidence>
<protein>
    <recommendedName>
        <fullName evidence="2">Ig-like domain-containing protein</fullName>
    </recommendedName>
</protein>
<dbReference type="InterPro" id="IPR013783">
    <property type="entry name" value="Ig-like_fold"/>
</dbReference>
<evidence type="ECO:0000313" key="3">
    <source>
        <dbReference type="EMBL" id="KAK3263366.1"/>
    </source>
</evidence>
<proteinExistence type="predicted"/>
<sequence>MSCDSDESCHDTGSARKSQTPSTPPNQILAGERLADVKSIDEATNSNSGEDVLGGPLSGAGTRAIIQRILFEETEDMIKQLPKLCNTLSERVQRGYEAEECFVEMVSKLIENPTSQVMRAFAESGALLQTLKFLSTRKQAEASIMRVVEALILPALLLLLEEESESEQLICPRRATPATDPNNIAQISAGSPRKTVLEIIKAFQFLLSMKEKTAVAKFLLQNSAATIIVSIMNTAGSRLRNAAWLERENGGSPRKEGSADPEEALYSSCLAVIEKISHTGVSARRVIAGTPGIVPALTEALQAPGGGELRGARASLPTQESVEHRRTPFEEATPELCKGEDQARALGMLAEMGAMWSHHLMASAQSKLVRPTIQALLSGLVTVLEDIHQRNMGRQRNMGHQPIADAATVVAKAVIVISSAMEGHLLDCPYLHEYVRLALRRMSDFLDEPPALSDPVLCGRHQVLEAMKSIQSGYGRPIVLSPSHQVFRPRQLGEDAALALTVEPLSEVISSHSAYLYLSPCCLRKSTFFQPGKIATTGGSAHSRNIDVARAAASALQIRWMKDGRELPGCTESALHLKKVDSEHIGDYSCVLSNETGETVVQMCLALPLRLCSGCAEILEPSDQIQIAHRNLLSFCGEKSRTGACLGTLVAPNWLDFNRSGMSFVSMPSTASLGMGDEVSCFFRLHGTGHQICGVAIPSLADTEEALGQSEGSWGLLRTGDILLNGEWMAAVDSVPSRQKIPAIPSGASVGVHVRRPTDEGTHKLLTFSIDGRRVNETAPIVLHADVEFAAGAIQRGQVEVEYSQSSSAECKVLCKGCAAKWADDVIQGRMQWYETLLPASTSSGSSAPAEGSQIYNARAMQLGEAAVHEIEQQQLKWLLRQLHEFDAQLEIELEWPPHSPMGSRALRATLRNLVTTVHDEKSSICYRDGASDCLVGALHGLAGLLRNSELTTALKRGLSRHDSDGPLDQATAEKLIGCCLQLVRSMEMNVVAPAASLLGSLLGAVADVTAREFLAAHLHRLCICLQDKASARREASPGARAPHGAVLTLTPGYVHVDTRKESGGGPTLQLTSDEVALSQLVAFASSPTVNTSNEREPTDDPPPPPSSIQRSNVPPASSQIILQWWVNGELAVSENHSNAWIGNAPFNFPSTNAVGELMPSTASDSFTNSESCSAAWARNNFKQREIGWAPL</sequence>
<dbReference type="InterPro" id="IPR036179">
    <property type="entry name" value="Ig-like_dom_sf"/>
</dbReference>
<dbReference type="SUPFAM" id="SSF48726">
    <property type="entry name" value="Immunoglobulin"/>
    <property type="match status" value="1"/>
</dbReference>
<dbReference type="Proteomes" id="UP001190700">
    <property type="component" value="Unassembled WGS sequence"/>
</dbReference>
<comment type="caution">
    <text evidence="3">The sequence shown here is derived from an EMBL/GenBank/DDBJ whole genome shotgun (WGS) entry which is preliminary data.</text>
</comment>